<evidence type="ECO:0000256" key="3">
    <source>
        <dbReference type="ARBA" id="ARBA00022701"/>
    </source>
</evidence>
<evidence type="ECO:0000256" key="1">
    <source>
        <dbReference type="ARBA" id="ARBA00004245"/>
    </source>
</evidence>
<name>A0AA88QZG9_9ASTE</name>
<dbReference type="Gene3D" id="1.20.58.1520">
    <property type="match status" value="1"/>
</dbReference>
<keyword evidence="5" id="KW-0175">Coiled coil</keyword>
<feature type="compositionally biased region" description="Polar residues" evidence="6">
    <location>
        <begin position="497"/>
        <end position="506"/>
    </location>
</feature>
<protein>
    <recommendedName>
        <fullName evidence="9">65-kDa microtubule-associated protein 5</fullName>
    </recommendedName>
</protein>
<gene>
    <name evidence="7" type="ORF">RJ640_008165</name>
</gene>
<feature type="region of interest" description="Disordered" evidence="6">
    <location>
        <begin position="492"/>
        <end position="538"/>
    </location>
</feature>
<dbReference type="GO" id="GO:0005737">
    <property type="term" value="C:cytoplasm"/>
    <property type="evidence" value="ECO:0007669"/>
    <property type="project" value="TreeGrafter"/>
</dbReference>
<comment type="similarity">
    <text evidence="2">Belongs to the MAP65/ASE1 family.</text>
</comment>
<dbReference type="InterPro" id="IPR007145">
    <property type="entry name" value="MAP65_Ase1_PRC1"/>
</dbReference>
<organism evidence="7 8">
    <name type="scientific">Escallonia rubra</name>
    <dbReference type="NCBI Taxonomy" id="112253"/>
    <lineage>
        <taxon>Eukaryota</taxon>
        <taxon>Viridiplantae</taxon>
        <taxon>Streptophyta</taxon>
        <taxon>Embryophyta</taxon>
        <taxon>Tracheophyta</taxon>
        <taxon>Spermatophyta</taxon>
        <taxon>Magnoliopsida</taxon>
        <taxon>eudicotyledons</taxon>
        <taxon>Gunneridae</taxon>
        <taxon>Pentapetalae</taxon>
        <taxon>asterids</taxon>
        <taxon>campanulids</taxon>
        <taxon>Escalloniales</taxon>
        <taxon>Escalloniaceae</taxon>
        <taxon>Escallonia</taxon>
    </lineage>
</organism>
<sequence length="574" mass="65308">MEIQISSEFSFTSSLHMKIWDEIGENDSERDKMLLQLEQECLDIYRRKVETTRKYKADLHQSLVEAEAEVASLVSTLGERASFPNYEKVKSSLKQQISAISPVLDDLRWKKQERIKQFSETQLQIVRICAEIAGNDQSINSADLQVNEQDLTTRKLGEMKSHLQELQSEKTLRLQKVNSHIKTLHELSVVMSFDFNKIVIEVHPSLVDPVNAHSKSISNETLARLTGEVQSLKQVKQQRLQKVLLGEWNQKTDYHGRTVSPAGPLQGLGGTLIELWDLMETSVQEQKRFEYITSLISLSVDEVSRHGCLALDVIQQTEVEVERLNVLKASKMKELVFKRQNELEEIYRGVHMDVDSDTARQILISLIDSGNVALSDLLSSMDDQIAKAKEQALSRKDILDKVEKWRHASEEEIWLDEYERDENRYSAGRGVHKSLKRAEKARILAPLLQTLEEYIVLRREKEEEKRRSREQKRLQEQLFTEQEALFGSRPAIKKPLGQSTTNTTAGTPLRRTGTPAARHGVSGGKERRDSGKCSGDADDRMDGVAISTIPLDHAMAYGIFNTVLLATYVAVLPY</sequence>
<keyword evidence="4" id="KW-0206">Cytoskeleton</keyword>
<dbReference type="GO" id="GO:0005819">
    <property type="term" value="C:spindle"/>
    <property type="evidence" value="ECO:0007669"/>
    <property type="project" value="TreeGrafter"/>
</dbReference>
<feature type="compositionally biased region" description="Basic and acidic residues" evidence="6">
    <location>
        <begin position="524"/>
        <end position="538"/>
    </location>
</feature>
<feature type="coiled-coil region" evidence="5">
    <location>
        <begin position="447"/>
        <end position="478"/>
    </location>
</feature>
<reference evidence="7" key="1">
    <citation type="submission" date="2022-12" db="EMBL/GenBank/DDBJ databases">
        <title>Draft genome assemblies for two species of Escallonia (Escalloniales).</title>
        <authorList>
            <person name="Chanderbali A."/>
            <person name="Dervinis C."/>
            <person name="Anghel I."/>
            <person name="Soltis D."/>
            <person name="Soltis P."/>
            <person name="Zapata F."/>
        </authorList>
    </citation>
    <scope>NUCLEOTIDE SEQUENCE</scope>
    <source>
        <strain evidence="7">UCBG92.1500</strain>
        <tissue evidence="7">Leaf</tissue>
    </source>
</reference>
<keyword evidence="3" id="KW-0493">Microtubule</keyword>
<dbReference type="PANTHER" id="PTHR19321">
    <property type="entry name" value="PROTEIN REGULATOR OF CYTOKINESIS 1 PRC1-RELATED"/>
    <property type="match status" value="1"/>
</dbReference>
<evidence type="ECO:0000313" key="7">
    <source>
        <dbReference type="EMBL" id="KAK2972425.1"/>
    </source>
</evidence>
<evidence type="ECO:0000256" key="4">
    <source>
        <dbReference type="ARBA" id="ARBA00023212"/>
    </source>
</evidence>
<evidence type="ECO:0000256" key="2">
    <source>
        <dbReference type="ARBA" id="ARBA00006187"/>
    </source>
</evidence>
<comment type="subcellular location">
    <subcellularLocation>
        <location evidence="1">Cytoplasm</location>
        <location evidence="1">Cytoskeleton</location>
    </subcellularLocation>
</comment>
<dbReference type="GO" id="GO:0000226">
    <property type="term" value="P:microtubule cytoskeleton organization"/>
    <property type="evidence" value="ECO:0007669"/>
    <property type="project" value="InterPro"/>
</dbReference>
<dbReference type="PANTHER" id="PTHR19321:SF4">
    <property type="entry name" value="65-KDA MICROTUBULE-ASSOCIATED PROTEIN 5"/>
    <property type="match status" value="1"/>
</dbReference>
<accession>A0AA88QZG9</accession>
<dbReference type="GO" id="GO:0008017">
    <property type="term" value="F:microtubule binding"/>
    <property type="evidence" value="ECO:0007669"/>
    <property type="project" value="InterPro"/>
</dbReference>
<keyword evidence="4" id="KW-0963">Cytoplasm</keyword>
<dbReference type="Pfam" id="PF03999">
    <property type="entry name" value="MAP65_ASE1"/>
    <property type="match status" value="2"/>
</dbReference>
<dbReference type="AlphaFoldDB" id="A0AA88QZG9"/>
<comment type="caution">
    <text evidence="7">The sequence shown here is derived from an EMBL/GenBank/DDBJ whole genome shotgun (WGS) entry which is preliminary data.</text>
</comment>
<evidence type="ECO:0000256" key="6">
    <source>
        <dbReference type="SAM" id="MobiDB-lite"/>
    </source>
</evidence>
<keyword evidence="8" id="KW-1185">Reference proteome</keyword>
<dbReference type="EMBL" id="JAVXUO010002524">
    <property type="protein sequence ID" value="KAK2972425.1"/>
    <property type="molecule type" value="Genomic_DNA"/>
</dbReference>
<dbReference type="Proteomes" id="UP001187471">
    <property type="component" value="Unassembled WGS sequence"/>
</dbReference>
<evidence type="ECO:0008006" key="9">
    <source>
        <dbReference type="Google" id="ProtNLM"/>
    </source>
</evidence>
<evidence type="ECO:0000313" key="8">
    <source>
        <dbReference type="Proteomes" id="UP001187471"/>
    </source>
</evidence>
<dbReference type="GO" id="GO:0005874">
    <property type="term" value="C:microtubule"/>
    <property type="evidence" value="ECO:0007669"/>
    <property type="project" value="UniProtKB-KW"/>
</dbReference>
<evidence type="ECO:0000256" key="5">
    <source>
        <dbReference type="SAM" id="Coils"/>
    </source>
</evidence>
<proteinExistence type="inferred from homology"/>